<proteinExistence type="predicted"/>
<dbReference type="GO" id="GO:0004022">
    <property type="term" value="F:alcohol dehydrogenase (NAD+) activity"/>
    <property type="evidence" value="ECO:0007669"/>
    <property type="project" value="UniProtKB-ARBA"/>
</dbReference>
<feature type="domain" description="Alcohol dehydrogenase iron-type/glycerol dehydrogenase GldA" evidence="2">
    <location>
        <begin position="7"/>
        <end position="172"/>
    </location>
</feature>
<dbReference type="RefSeq" id="WP_162369251.1">
    <property type="nucleotide sequence ID" value="NZ_JAAEEH010000003.1"/>
</dbReference>
<comment type="caution">
    <text evidence="4">The sequence shown here is derived from an EMBL/GenBank/DDBJ whole genome shotgun (WGS) entry which is preliminary data.</text>
</comment>
<protein>
    <submittedName>
        <fullName evidence="4">Iron-containing alcohol dehydrogenase</fullName>
    </submittedName>
</protein>
<dbReference type="CDD" id="cd08181">
    <property type="entry name" value="PPD-like"/>
    <property type="match status" value="1"/>
</dbReference>
<dbReference type="Gene3D" id="1.20.1090.10">
    <property type="entry name" value="Dehydroquinate synthase-like - alpha domain"/>
    <property type="match status" value="1"/>
</dbReference>
<dbReference type="EMBL" id="JAAEEH010000003">
    <property type="protein sequence ID" value="NDL66521.1"/>
    <property type="molecule type" value="Genomic_DNA"/>
</dbReference>
<dbReference type="InterPro" id="IPR001670">
    <property type="entry name" value="ADH_Fe/GldA"/>
</dbReference>
<feature type="domain" description="Fe-containing alcohol dehydrogenase-like C-terminal" evidence="3">
    <location>
        <begin position="186"/>
        <end position="323"/>
    </location>
</feature>
<evidence type="ECO:0000256" key="1">
    <source>
        <dbReference type="ARBA" id="ARBA00023002"/>
    </source>
</evidence>
<dbReference type="Gene3D" id="3.40.50.1970">
    <property type="match status" value="1"/>
</dbReference>
<reference evidence="4 5" key="1">
    <citation type="submission" date="2020-01" db="EMBL/GenBank/DDBJ databases">
        <title>Anaeroalcalibacter tamaniensis gen. nov., sp. nov., moderately halophilic strictly anaerobic fermenter bacterium from mud volcano of Taman peninsula.</title>
        <authorList>
            <person name="Frolova A."/>
            <person name="Merkel A.Y."/>
            <person name="Slobodkin A.I."/>
        </authorList>
    </citation>
    <scope>NUCLEOTIDE SEQUENCE [LARGE SCALE GENOMIC DNA]</scope>
    <source>
        <strain evidence="4 5">F-3ap</strain>
    </source>
</reference>
<accession>A0A7X5HU89</accession>
<dbReference type="InterPro" id="IPR056798">
    <property type="entry name" value="ADH_Fe_C"/>
</dbReference>
<dbReference type="SUPFAM" id="SSF56796">
    <property type="entry name" value="Dehydroquinate synthase-like"/>
    <property type="match status" value="1"/>
</dbReference>
<sequence length="364" mass="40546">MEQFYMPTKICFQDNVVEEMKQELAKLGSSALVVTGQQSAFLNGSYMDVKNALESAGVHHYIFSEVEENPSIQILERAMALFHTYPVDFVIGVGGGSAIDTAKALAVLLKNRQMKPEDLFLNPDLEALPVVAVPTTAGTGSETTPYAVFTDDSQRTKMNFKCRVFPKMALVDVRYFMDIPVHITNSTAVDSLSHIIEGYLVKKANSYSDAIAEQALNHWALASGDLLLRNYTKEMRTHLIHASTWAGVVISQTGTSLPHGLGYHLTYYHNISHGKATALFLGELLNHHQDRKKVDKILSSLGVASVQEFKNRIVQLVGQVEISYQEAADYAQNMYRNKGKLANHPYEVTEEELLDMILKSLIVY</sequence>
<keyword evidence="5" id="KW-1185">Reference proteome</keyword>
<dbReference type="Pfam" id="PF25137">
    <property type="entry name" value="ADH_Fe_C"/>
    <property type="match status" value="1"/>
</dbReference>
<evidence type="ECO:0000259" key="3">
    <source>
        <dbReference type="Pfam" id="PF25137"/>
    </source>
</evidence>
<dbReference type="FunFam" id="3.40.50.1970:FF:000003">
    <property type="entry name" value="Alcohol dehydrogenase, iron-containing"/>
    <property type="match status" value="1"/>
</dbReference>
<dbReference type="InterPro" id="IPR039697">
    <property type="entry name" value="Alcohol_dehydrogenase_Fe"/>
</dbReference>
<dbReference type="Proteomes" id="UP000461585">
    <property type="component" value="Unassembled WGS sequence"/>
</dbReference>
<keyword evidence="1" id="KW-0560">Oxidoreductase</keyword>
<dbReference type="Pfam" id="PF00465">
    <property type="entry name" value="Fe-ADH"/>
    <property type="match status" value="1"/>
</dbReference>
<dbReference type="PANTHER" id="PTHR11496">
    <property type="entry name" value="ALCOHOL DEHYDROGENASE"/>
    <property type="match status" value="1"/>
</dbReference>
<evidence type="ECO:0000313" key="5">
    <source>
        <dbReference type="Proteomes" id="UP000461585"/>
    </source>
</evidence>
<evidence type="ECO:0000259" key="2">
    <source>
        <dbReference type="Pfam" id="PF00465"/>
    </source>
</evidence>
<organism evidence="4 5">
    <name type="scientific">Anaerotalea alkaliphila</name>
    <dbReference type="NCBI Taxonomy" id="2662126"/>
    <lineage>
        <taxon>Bacteria</taxon>
        <taxon>Bacillati</taxon>
        <taxon>Bacillota</taxon>
        <taxon>Clostridia</taxon>
        <taxon>Eubacteriales</taxon>
        <taxon>Anaerotalea</taxon>
    </lineage>
</organism>
<evidence type="ECO:0000313" key="4">
    <source>
        <dbReference type="EMBL" id="NDL66521.1"/>
    </source>
</evidence>
<dbReference type="GO" id="GO:0046872">
    <property type="term" value="F:metal ion binding"/>
    <property type="evidence" value="ECO:0007669"/>
    <property type="project" value="InterPro"/>
</dbReference>
<dbReference type="PANTHER" id="PTHR11496:SF103">
    <property type="entry name" value="DEHYDROGENASE, PUTATIVE-RELATED"/>
    <property type="match status" value="1"/>
</dbReference>
<gene>
    <name evidence="4" type="ORF">GXN74_02000</name>
</gene>
<dbReference type="AlphaFoldDB" id="A0A7X5HU89"/>
<name>A0A7X5HU89_9FIRM</name>